<dbReference type="GO" id="GO:0005737">
    <property type="term" value="C:cytoplasm"/>
    <property type="evidence" value="ECO:0007669"/>
    <property type="project" value="TreeGrafter"/>
</dbReference>
<organism evidence="5">
    <name type="scientific">Timema shepardi</name>
    <name type="common">Walking stick</name>
    <dbReference type="NCBI Taxonomy" id="629360"/>
    <lineage>
        <taxon>Eukaryota</taxon>
        <taxon>Metazoa</taxon>
        <taxon>Ecdysozoa</taxon>
        <taxon>Arthropoda</taxon>
        <taxon>Hexapoda</taxon>
        <taxon>Insecta</taxon>
        <taxon>Pterygota</taxon>
        <taxon>Neoptera</taxon>
        <taxon>Polyneoptera</taxon>
        <taxon>Phasmatodea</taxon>
        <taxon>Timematodea</taxon>
        <taxon>Timematoidea</taxon>
        <taxon>Timematidae</taxon>
        <taxon>Timema</taxon>
    </lineage>
</organism>
<dbReference type="GO" id="GO:0097708">
    <property type="term" value="C:intracellular vesicle"/>
    <property type="evidence" value="ECO:0007669"/>
    <property type="project" value="TreeGrafter"/>
</dbReference>
<dbReference type="InterPro" id="IPR002048">
    <property type="entry name" value="EF_hand_dom"/>
</dbReference>
<dbReference type="GO" id="GO:0005509">
    <property type="term" value="F:calcium ion binding"/>
    <property type="evidence" value="ECO:0007669"/>
    <property type="project" value="InterPro"/>
</dbReference>
<dbReference type="InterPro" id="IPR011992">
    <property type="entry name" value="EF-hand-dom_pair"/>
</dbReference>
<dbReference type="GO" id="GO:0042734">
    <property type="term" value="C:presynaptic membrane"/>
    <property type="evidence" value="ECO:0007669"/>
    <property type="project" value="TreeGrafter"/>
</dbReference>
<dbReference type="PANTHER" id="PTHR11216">
    <property type="entry name" value="EH DOMAIN"/>
    <property type="match status" value="1"/>
</dbReference>
<evidence type="ECO:0000256" key="1">
    <source>
        <dbReference type="ARBA" id="ARBA00022837"/>
    </source>
</evidence>
<accession>A0A7R9B712</accession>
<dbReference type="Pfam" id="PF12763">
    <property type="entry name" value="EH"/>
    <property type="match status" value="1"/>
</dbReference>
<dbReference type="InterPro" id="IPR000261">
    <property type="entry name" value="EH_dom"/>
</dbReference>
<dbReference type="PANTHER" id="PTHR11216:SF170">
    <property type="entry name" value="DYNAMIN ASSOCIATED PROTEIN 160, ISOFORM D"/>
    <property type="match status" value="1"/>
</dbReference>
<evidence type="ECO:0000259" key="3">
    <source>
        <dbReference type="PROSITE" id="PS50031"/>
    </source>
</evidence>
<dbReference type="GO" id="GO:0060090">
    <property type="term" value="F:molecular adaptor activity"/>
    <property type="evidence" value="ECO:0007669"/>
    <property type="project" value="TreeGrafter"/>
</dbReference>
<dbReference type="FunFam" id="1.10.238.10:FF:000055">
    <property type="entry name" value="Intersectin-1 isoform 1"/>
    <property type="match status" value="1"/>
</dbReference>
<dbReference type="PROSITE" id="PS00018">
    <property type="entry name" value="EF_HAND_1"/>
    <property type="match status" value="1"/>
</dbReference>
<keyword evidence="1" id="KW-0106">Calcium</keyword>
<evidence type="ECO:0000259" key="4">
    <source>
        <dbReference type="PROSITE" id="PS50222"/>
    </source>
</evidence>
<dbReference type="AlphaFoldDB" id="A0A7R9B712"/>
<name>A0A7R9B712_TIMSH</name>
<dbReference type="Gene3D" id="1.10.238.10">
    <property type="entry name" value="EF-hand"/>
    <property type="match status" value="1"/>
</dbReference>
<protein>
    <submittedName>
        <fullName evidence="5">Uncharacterized protein</fullName>
    </submittedName>
</protein>
<reference evidence="5" key="1">
    <citation type="submission" date="2020-11" db="EMBL/GenBank/DDBJ databases">
        <authorList>
            <person name="Tran Van P."/>
        </authorList>
    </citation>
    <scope>NUCLEOTIDE SEQUENCE</scope>
</reference>
<gene>
    <name evidence="5" type="ORF">TSIB3V08_LOCUS11611</name>
</gene>
<proteinExistence type="predicted"/>
<dbReference type="GO" id="GO:0150007">
    <property type="term" value="P:clathrin-dependent synaptic vesicle endocytosis"/>
    <property type="evidence" value="ECO:0007669"/>
    <property type="project" value="TreeGrafter"/>
</dbReference>
<sequence>MDPWAIQPRERARYEEQFRALQPVNGIVTGDQVKGFLLQSQLPPQILGHIWNLSDTDADGKMNINEFSIACKLINLKLRNFELPKTLPPSLLQQNKPPGVPMPSTNLLQNVPPAIPPLPLGGLRGPVSPIPPLHPPLSSMGPAPGMMAPLGIPPPVPSTAPLLGGPMVGVSDGGRPVGPSLDWWSNGAKLRDRRRGTSGEHGSGKRGALIGWPTPGSQQRAASVRVDATLMGAPTATAGIERGPSIDSP</sequence>
<dbReference type="CDD" id="cd00052">
    <property type="entry name" value="EH"/>
    <property type="match status" value="1"/>
</dbReference>
<feature type="region of interest" description="Disordered" evidence="2">
    <location>
        <begin position="188"/>
        <end position="222"/>
    </location>
</feature>
<dbReference type="EMBL" id="OC009717">
    <property type="protein sequence ID" value="CAD7267606.1"/>
    <property type="molecule type" value="Genomic_DNA"/>
</dbReference>
<feature type="domain" description="EF-hand" evidence="4">
    <location>
        <begin position="42"/>
        <end position="77"/>
    </location>
</feature>
<dbReference type="InterPro" id="IPR018247">
    <property type="entry name" value="EF_Hand_1_Ca_BS"/>
</dbReference>
<evidence type="ECO:0000256" key="2">
    <source>
        <dbReference type="SAM" id="MobiDB-lite"/>
    </source>
</evidence>
<evidence type="ECO:0000313" key="5">
    <source>
        <dbReference type="EMBL" id="CAD7267606.1"/>
    </source>
</evidence>
<dbReference type="PROSITE" id="PS50031">
    <property type="entry name" value="EH"/>
    <property type="match status" value="1"/>
</dbReference>
<dbReference type="SMART" id="SM00027">
    <property type="entry name" value="EH"/>
    <property type="match status" value="1"/>
</dbReference>
<dbReference type="PROSITE" id="PS50222">
    <property type="entry name" value="EF_HAND_2"/>
    <property type="match status" value="1"/>
</dbReference>
<feature type="domain" description="EH" evidence="3">
    <location>
        <begin position="10"/>
        <end position="98"/>
    </location>
</feature>
<dbReference type="SUPFAM" id="SSF47473">
    <property type="entry name" value="EF-hand"/>
    <property type="match status" value="1"/>
</dbReference>